<dbReference type="AlphaFoldDB" id="A0A151TS97"/>
<dbReference type="Gramene" id="C.cajan_08855.t">
    <property type="protein sequence ID" value="C.cajan_08855.t.cds1"/>
    <property type="gene ID" value="C.cajan_08855"/>
</dbReference>
<dbReference type="Proteomes" id="UP000075243">
    <property type="component" value="Chromosome 3"/>
</dbReference>
<gene>
    <name evidence="1" type="ORF">KK1_009114</name>
    <name evidence="2" type="ORF">KK1_009120</name>
</gene>
<evidence type="ECO:0000313" key="3">
    <source>
        <dbReference type="Proteomes" id="UP000075243"/>
    </source>
</evidence>
<dbReference type="Pfam" id="PF14223">
    <property type="entry name" value="Retrotran_gag_2"/>
    <property type="match status" value="1"/>
</dbReference>
<name>A0A151TS97_CAJCA</name>
<proteinExistence type="predicted"/>
<dbReference type="PANTHER" id="PTHR47481:SF22">
    <property type="entry name" value="RETROTRANSPOSON GAG DOMAIN-CONTAINING PROTEIN"/>
    <property type="match status" value="1"/>
</dbReference>
<dbReference type="EMBL" id="CM003605">
    <property type="protein sequence ID" value="KYP69913.1"/>
    <property type="molecule type" value="Genomic_DNA"/>
</dbReference>
<evidence type="ECO:0000313" key="2">
    <source>
        <dbReference type="EMBL" id="KYP69913.1"/>
    </source>
</evidence>
<dbReference type="EMBL" id="CM003605">
    <property type="protein sequence ID" value="KYP69907.1"/>
    <property type="molecule type" value="Genomic_DNA"/>
</dbReference>
<dbReference type="PANTHER" id="PTHR47481">
    <property type="match status" value="1"/>
</dbReference>
<evidence type="ECO:0000313" key="1">
    <source>
        <dbReference type="EMBL" id="KYP69907.1"/>
    </source>
</evidence>
<evidence type="ECO:0008006" key="4">
    <source>
        <dbReference type="Google" id="ProtNLM"/>
    </source>
</evidence>
<dbReference type="Gramene" id="C.cajan_08861.t">
    <property type="protein sequence ID" value="C.cajan_08861.t.cds1"/>
    <property type="gene ID" value="C.cajan_08861"/>
</dbReference>
<keyword evidence="3" id="KW-1185">Reference proteome</keyword>
<reference evidence="2 3" key="1">
    <citation type="journal article" date="2012" name="Nat. Biotechnol.">
        <title>Draft genome sequence of pigeonpea (Cajanus cajan), an orphan legume crop of resource-poor farmers.</title>
        <authorList>
            <person name="Varshney R.K."/>
            <person name="Chen W."/>
            <person name="Li Y."/>
            <person name="Bharti A.K."/>
            <person name="Saxena R.K."/>
            <person name="Schlueter J.A."/>
            <person name="Donoghue M.T."/>
            <person name="Azam S."/>
            <person name="Fan G."/>
            <person name="Whaley A.M."/>
            <person name="Farmer A.D."/>
            <person name="Sheridan J."/>
            <person name="Iwata A."/>
            <person name="Tuteja R."/>
            <person name="Penmetsa R.V."/>
            <person name="Wu W."/>
            <person name="Upadhyaya H.D."/>
            <person name="Yang S.P."/>
            <person name="Shah T."/>
            <person name="Saxena K.B."/>
            <person name="Michael T."/>
            <person name="McCombie W.R."/>
            <person name="Yang B."/>
            <person name="Zhang G."/>
            <person name="Yang H."/>
            <person name="Wang J."/>
            <person name="Spillane C."/>
            <person name="Cook D.R."/>
            <person name="May G.D."/>
            <person name="Xu X."/>
            <person name="Jackson S.A."/>
        </authorList>
    </citation>
    <scope>NUCLEOTIDE SEQUENCE [LARGE SCALE GENOMIC DNA]</scope>
    <source>
        <strain evidence="3">cv. Asha</strain>
    </source>
</reference>
<accession>A0A151TS97</accession>
<sequence>MKEFLLRIKALIDALPSIGESISQQEHVDVILEGLSQDYSSIIYVIQSKFDAPSIEEVEALLLEHEMHT</sequence>
<organism evidence="2 3">
    <name type="scientific">Cajanus cajan</name>
    <name type="common">Pigeon pea</name>
    <name type="synonym">Cajanus indicus</name>
    <dbReference type="NCBI Taxonomy" id="3821"/>
    <lineage>
        <taxon>Eukaryota</taxon>
        <taxon>Viridiplantae</taxon>
        <taxon>Streptophyta</taxon>
        <taxon>Embryophyta</taxon>
        <taxon>Tracheophyta</taxon>
        <taxon>Spermatophyta</taxon>
        <taxon>Magnoliopsida</taxon>
        <taxon>eudicotyledons</taxon>
        <taxon>Gunneridae</taxon>
        <taxon>Pentapetalae</taxon>
        <taxon>rosids</taxon>
        <taxon>fabids</taxon>
        <taxon>Fabales</taxon>
        <taxon>Fabaceae</taxon>
        <taxon>Papilionoideae</taxon>
        <taxon>50 kb inversion clade</taxon>
        <taxon>NPAAA clade</taxon>
        <taxon>indigoferoid/millettioid clade</taxon>
        <taxon>Phaseoleae</taxon>
        <taxon>Cajanus</taxon>
    </lineage>
</organism>
<protein>
    <recommendedName>
        <fullName evidence="4">Retrovirus-related Pol polyprotein from transposon TNT 1-94</fullName>
    </recommendedName>
</protein>